<keyword evidence="3" id="KW-1185">Reference proteome</keyword>
<feature type="region of interest" description="Disordered" evidence="1">
    <location>
        <begin position="463"/>
        <end position="484"/>
    </location>
</feature>
<accession>A0A448WR40</accession>
<reference evidence="2" key="1">
    <citation type="submission" date="2018-11" db="EMBL/GenBank/DDBJ databases">
        <authorList>
            <consortium name="Pathogen Informatics"/>
        </authorList>
    </citation>
    <scope>NUCLEOTIDE SEQUENCE</scope>
</reference>
<feature type="compositionally biased region" description="Low complexity" evidence="1">
    <location>
        <begin position="404"/>
        <end position="424"/>
    </location>
</feature>
<feature type="compositionally biased region" description="Low complexity" evidence="1">
    <location>
        <begin position="35"/>
        <end position="46"/>
    </location>
</feature>
<evidence type="ECO:0000256" key="1">
    <source>
        <dbReference type="SAM" id="MobiDB-lite"/>
    </source>
</evidence>
<gene>
    <name evidence="2" type="ORF">PXEA_LOCUS11524</name>
</gene>
<organism evidence="2 3">
    <name type="scientific">Protopolystoma xenopodis</name>
    <dbReference type="NCBI Taxonomy" id="117903"/>
    <lineage>
        <taxon>Eukaryota</taxon>
        <taxon>Metazoa</taxon>
        <taxon>Spiralia</taxon>
        <taxon>Lophotrochozoa</taxon>
        <taxon>Platyhelminthes</taxon>
        <taxon>Monogenea</taxon>
        <taxon>Polyopisthocotylea</taxon>
        <taxon>Polystomatidea</taxon>
        <taxon>Polystomatidae</taxon>
        <taxon>Protopolystoma</taxon>
    </lineage>
</organism>
<dbReference type="Proteomes" id="UP000784294">
    <property type="component" value="Unassembled WGS sequence"/>
</dbReference>
<evidence type="ECO:0000313" key="2">
    <source>
        <dbReference type="EMBL" id="VEL18084.1"/>
    </source>
</evidence>
<dbReference type="AlphaFoldDB" id="A0A448WR40"/>
<comment type="caution">
    <text evidence="2">The sequence shown here is derived from an EMBL/GenBank/DDBJ whole genome shotgun (WGS) entry which is preliminary data.</text>
</comment>
<feature type="region of interest" description="Disordered" evidence="1">
    <location>
        <begin position="354"/>
        <end position="424"/>
    </location>
</feature>
<feature type="region of interest" description="Disordered" evidence="1">
    <location>
        <begin position="16"/>
        <end position="68"/>
    </location>
</feature>
<feature type="compositionally biased region" description="Low complexity" evidence="1">
    <location>
        <begin position="364"/>
        <end position="374"/>
    </location>
</feature>
<evidence type="ECO:0000313" key="3">
    <source>
        <dbReference type="Proteomes" id="UP000784294"/>
    </source>
</evidence>
<sequence>MSLSNFSVEQSLSSLILPPLPEPAGPHVQAETGVSSHSPLEPSSPSRLCHDSSEAHPSQSTEQEALPEDVEVCNKPIKSSSNLLSRLISCSPKRLPSVVTQHRLFICMDSNRKQLALSSGAFAVVLSAIEALKASGQLRNSSVNLETPLNQANIQESRDVTKTFDNRLNALEGGHLETGDEVSPGMPENGNVKDLMELLSKFLLPNKGPSNGEAFSAPTEPKRICLSTPISTDSSANVRPVLLPTGHRSDDTCHSMGGPTSKSQSFSLVSSSYDQDCEDESISIASGALASSETSLLTSSISTMGNSTSTSMPKTLLPLPSDTASLASVSSVLVKPSGGEEIFDAYSLLERQEKEEREERQAKRQLSISSSSSSKLATAPKTRRLSALADLYGLNEPPPPPMVQQSTQQSSITSHSSCAPSSSISSGGQEFASAVQLTNSLGGYTSAATGSLASNVFFTSPTQHTSQSLQQQSQSHPPSQQQSSLSAFYPPCLLYYQQSMANPLLAAQAATISSTVPSTVITTAATTSSSFLPATSSPQAISTLYPPGLAYFPRMSSQQPLYSSFSVTSEPAPPGVQPN</sequence>
<name>A0A448WR40_9PLAT</name>
<dbReference type="EMBL" id="CAAALY010035586">
    <property type="protein sequence ID" value="VEL18084.1"/>
    <property type="molecule type" value="Genomic_DNA"/>
</dbReference>
<proteinExistence type="predicted"/>
<feature type="region of interest" description="Disordered" evidence="1">
    <location>
        <begin position="248"/>
        <end position="267"/>
    </location>
</feature>
<protein>
    <submittedName>
        <fullName evidence="2">Uncharacterized protein</fullName>
    </submittedName>
</protein>